<reference evidence="10 11" key="1">
    <citation type="submission" date="2024-02" db="EMBL/GenBank/DDBJ databases">
        <title>Chromosome-scale genome assembly of the rough periwinkle Littorina saxatilis.</title>
        <authorList>
            <person name="De Jode A."/>
            <person name="Faria R."/>
            <person name="Formenti G."/>
            <person name="Sims Y."/>
            <person name="Smith T.P."/>
            <person name="Tracey A."/>
            <person name="Wood J.M.D."/>
            <person name="Zagrodzka Z.B."/>
            <person name="Johannesson K."/>
            <person name="Butlin R.K."/>
            <person name="Leder E.H."/>
        </authorList>
    </citation>
    <scope>NUCLEOTIDE SEQUENCE [LARGE SCALE GENOMIC DNA]</scope>
    <source>
        <strain evidence="10">Snail1</strain>
        <tissue evidence="10">Muscle</tissue>
    </source>
</reference>
<dbReference type="GO" id="GO:0003723">
    <property type="term" value="F:RNA binding"/>
    <property type="evidence" value="ECO:0007669"/>
    <property type="project" value="TreeGrafter"/>
</dbReference>
<proteinExistence type="inferred from homology"/>
<dbReference type="SUPFAM" id="SSF47060">
    <property type="entry name" value="S15/NS1 RNA-binding domain"/>
    <property type="match status" value="1"/>
</dbReference>
<dbReference type="Gene3D" id="1.10.287.10">
    <property type="entry name" value="S15/NS1, RNA-binding"/>
    <property type="match status" value="1"/>
</dbReference>
<evidence type="ECO:0000256" key="7">
    <source>
        <dbReference type="ARBA" id="ARBA00035249"/>
    </source>
</evidence>
<evidence type="ECO:0000256" key="1">
    <source>
        <dbReference type="ARBA" id="ARBA00004173"/>
    </source>
</evidence>
<keyword evidence="9" id="KW-0175">Coiled coil</keyword>
<dbReference type="AlphaFoldDB" id="A0AAN9BKG2"/>
<comment type="similarity">
    <text evidence="2">Belongs to the universal ribosomal protein uS15 family.</text>
</comment>
<dbReference type="InterPro" id="IPR052137">
    <property type="entry name" value="uS15_ribosomal"/>
</dbReference>
<keyword evidence="11" id="KW-1185">Reference proteome</keyword>
<name>A0AAN9BKG2_9CAEN</name>
<evidence type="ECO:0000256" key="9">
    <source>
        <dbReference type="SAM" id="Coils"/>
    </source>
</evidence>
<keyword evidence="4" id="KW-0689">Ribosomal protein</keyword>
<evidence type="ECO:0000256" key="3">
    <source>
        <dbReference type="ARBA" id="ARBA00022946"/>
    </source>
</evidence>
<keyword evidence="6" id="KW-0687">Ribonucleoprotein</keyword>
<dbReference type="GO" id="GO:0003735">
    <property type="term" value="F:structural constituent of ribosome"/>
    <property type="evidence" value="ECO:0007669"/>
    <property type="project" value="InterPro"/>
</dbReference>
<evidence type="ECO:0000256" key="5">
    <source>
        <dbReference type="ARBA" id="ARBA00023128"/>
    </source>
</evidence>
<dbReference type="GO" id="GO:0032543">
    <property type="term" value="P:mitochondrial translation"/>
    <property type="evidence" value="ECO:0007669"/>
    <property type="project" value="TreeGrafter"/>
</dbReference>
<dbReference type="SMART" id="SM01387">
    <property type="entry name" value="Ribosomal_S15"/>
    <property type="match status" value="1"/>
</dbReference>
<evidence type="ECO:0000256" key="2">
    <source>
        <dbReference type="ARBA" id="ARBA00008434"/>
    </source>
</evidence>
<gene>
    <name evidence="10" type="ORF">V1264_015095</name>
</gene>
<dbReference type="PANTHER" id="PTHR46685">
    <property type="entry name" value="28S RIBOSOMAL PROTEIN S15, MITOCHONDRIAL"/>
    <property type="match status" value="1"/>
</dbReference>
<evidence type="ECO:0000256" key="6">
    <source>
        <dbReference type="ARBA" id="ARBA00023274"/>
    </source>
</evidence>
<protein>
    <recommendedName>
        <fullName evidence="7">Small ribosomal subunit protein uS15m</fullName>
    </recommendedName>
    <alternativeName>
        <fullName evidence="8">28S ribosomal protein S15, mitochondrial</fullName>
    </alternativeName>
</protein>
<dbReference type="GO" id="GO:0005763">
    <property type="term" value="C:mitochondrial small ribosomal subunit"/>
    <property type="evidence" value="ECO:0007669"/>
    <property type="project" value="TreeGrafter"/>
</dbReference>
<evidence type="ECO:0000256" key="8">
    <source>
        <dbReference type="ARBA" id="ARBA00035528"/>
    </source>
</evidence>
<comment type="subcellular location">
    <subcellularLocation>
        <location evidence="1">Mitochondrion</location>
    </subcellularLocation>
</comment>
<keyword evidence="3" id="KW-0809">Transit peptide</keyword>
<accession>A0AAN9BKG2</accession>
<feature type="coiled-coil region" evidence="9">
    <location>
        <begin position="265"/>
        <end position="307"/>
    </location>
</feature>
<dbReference type="Proteomes" id="UP001374579">
    <property type="component" value="Unassembled WGS sequence"/>
</dbReference>
<sequence>MMAGAVKNEVSALSVLLRRLYVHRTGIDHAYTERRNFSSVCLQHRSQIVPLVKTVPGSATPNSHWQNVVCTGSVSGSYLWSRRTYAKAPPSQPKKPLSFDYSGDLMTQAPLSPQDLHTNFRRVPQLDELSESVQKLCTIDFASGSEKKLHRKAEMKERILLLFGSEADREMQVAMLTVDIRNMIPHILGMKKDKLNKSMLVEKIQMRKKILKILRRTDYQRFLWLLQELHIRYVLHPLYYRRVTKKYRRKQEVWEAANSLRLKKIAALKDQLEAEKAEFLRYKEKALKQIEEDAKHYDLDLGTFEEELKRKRIGKTYPRIYTWEERQQMEKDAAMK</sequence>
<dbReference type="Pfam" id="PF00312">
    <property type="entry name" value="Ribosomal_S15"/>
    <property type="match status" value="1"/>
</dbReference>
<evidence type="ECO:0000256" key="4">
    <source>
        <dbReference type="ARBA" id="ARBA00022980"/>
    </source>
</evidence>
<evidence type="ECO:0000313" key="11">
    <source>
        <dbReference type="Proteomes" id="UP001374579"/>
    </source>
</evidence>
<organism evidence="10 11">
    <name type="scientific">Littorina saxatilis</name>
    <dbReference type="NCBI Taxonomy" id="31220"/>
    <lineage>
        <taxon>Eukaryota</taxon>
        <taxon>Metazoa</taxon>
        <taxon>Spiralia</taxon>
        <taxon>Lophotrochozoa</taxon>
        <taxon>Mollusca</taxon>
        <taxon>Gastropoda</taxon>
        <taxon>Caenogastropoda</taxon>
        <taxon>Littorinimorpha</taxon>
        <taxon>Littorinoidea</taxon>
        <taxon>Littorinidae</taxon>
        <taxon>Littorina</taxon>
    </lineage>
</organism>
<dbReference type="InterPro" id="IPR000589">
    <property type="entry name" value="Ribosomal_uS15"/>
</dbReference>
<evidence type="ECO:0000313" key="10">
    <source>
        <dbReference type="EMBL" id="KAK7107127.1"/>
    </source>
</evidence>
<dbReference type="PANTHER" id="PTHR46685:SF1">
    <property type="entry name" value="SMALL RIBOSOMAL SUBUNIT PROTEIN US15M"/>
    <property type="match status" value="1"/>
</dbReference>
<dbReference type="InterPro" id="IPR009068">
    <property type="entry name" value="uS15_NS1_RNA-bd_sf"/>
</dbReference>
<dbReference type="EMBL" id="JBAMIC010000004">
    <property type="protein sequence ID" value="KAK7107127.1"/>
    <property type="molecule type" value="Genomic_DNA"/>
</dbReference>
<comment type="caution">
    <text evidence="10">The sequence shown here is derived from an EMBL/GenBank/DDBJ whole genome shotgun (WGS) entry which is preliminary data.</text>
</comment>
<keyword evidence="5" id="KW-0496">Mitochondrion</keyword>